<dbReference type="PANTHER" id="PTHR19338">
    <property type="entry name" value="TRANSLOCASE OF INNER MITOCHONDRIAL MEMBRANE 13 HOMOLOG"/>
    <property type="match status" value="1"/>
</dbReference>
<comment type="caution">
    <text evidence="5">The sequence shown here is derived from an EMBL/GenBank/DDBJ whole genome shotgun (WGS) entry which is preliminary data.</text>
</comment>
<name>A0AAW2D929_9ROSI</name>
<dbReference type="PANTHER" id="PTHR19338:SF73">
    <property type="entry name" value="DISEASE RESISTANCE PROTEIN RGA2-LIKE"/>
    <property type="match status" value="1"/>
</dbReference>
<dbReference type="CDD" id="cd14798">
    <property type="entry name" value="RX-CC_like"/>
    <property type="match status" value="1"/>
</dbReference>
<evidence type="ECO:0000256" key="1">
    <source>
        <dbReference type="ARBA" id="ARBA00022737"/>
    </source>
</evidence>
<evidence type="ECO:0000256" key="2">
    <source>
        <dbReference type="ARBA" id="ARBA00022741"/>
    </source>
</evidence>
<evidence type="ECO:0000313" key="5">
    <source>
        <dbReference type="EMBL" id="KAL0006866.1"/>
    </source>
</evidence>
<dbReference type="Gene3D" id="1.20.5.4130">
    <property type="match status" value="1"/>
</dbReference>
<dbReference type="InterPro" id="IPR038005">
    <property type="entry name" value="RX-like_CC"/>
</dbReference>
<dbReference type="EMBL" id="JAZDWU010000003">
    <property type="protein sequence ID" value="KAL0006866.1"/>
    <property type="molecule type" value="Genomic_DNA"/>
</dbReference>
<dbReference type="GO" id="GO:0000166">
    <property type="term" value="F:nucleotide binding"/>
    <property type="evidence" value="ECO:0007669"/>
    <property type="project" value="UniProtKB-KW"/>
</dbReference>
<keyword evidence="1" id="KW-0677">Repeat</keyword>
<sequence length="217" mass="25099">MAEGVLFDVAKGITEKVGSLVAQEIVLLWNLKDEIEKLKDTVLTISAVLQDAEEKQQHNNQVRVWLKRLNDALYEADDLLDDISTEALRREVMTRNKKAKESKRSMVQDDIGRMKHEAMQDIGEVDWPLIFVPLPVRISQRFVGTGNSSVSHLTTKMQKEVCEVFHKICYILELEGDPIQWYFPTTWERNLSESFQSAKRVRTGLRFHLSPTWQNLT</sequence>
<proteinExistence type="predicted"/>
<reference evidence="5 6" key="1">
    <citation type="submission" date="2024-01" db="EMBL/GenBank/DDBJ databases">
        <title>A telomere-to-telomere, gap-free genome of sweet tea (Lithocarpus litseifolius).</title>
        <authorList>
            <person name="Zhou J."/>
        </authorList>
    </citation>
    <scope>NUCLEOTIDE SEQUENCE [LARGE SCALE GENOMIC DNA]</scope>
    <source>
        <strain evidence="5">Zhou-2022a</strain>
        <tissue evidence="5">Leaf</tissue>
    </source>
</reference>
<dbReference type="Proteomes" id="UP001459277">
    <property type="component" value="Unassembled WGS sequence"/>
</dbReference>
<gene>
    <name evidence="5" type="ORF">SO802_008368</name>
</gene>
<evidence type="ECO:0000313" key="6">
    <source>
        <dbReference type="Proteomes" id="UP001459277"/>
    </source>
</evidence>
<organism evidence="5 6">
    <name type="scientific">Lithocarpus litseifolius</name>
    <dbReference type="NCBI Taxonomy" id="425828"/>
    <lineage>
        <taxon>Eukaryota</taxon>
        <taxon>Viridiplantae</taxon>
        <taxon>Streptophyta</taxon>
        <taxon>Embryophyta</taxon>
        <taxon>Tracheophyta</taxon>
        <taxon>Spermatophyta</taxon>
        <taxon>Magnoliopsida</taxon>
        <taxon>eudicotyledons</taxon>
        <taxon>Gunneridae</taxon>
        <taxon>Pentapetalae</taxon>
        <taxon>rosids</taxon>
        <taxon>fabids</taxon>
        <taxon>Fagales</taxon>
        <taxon>Fagaceae</taxon>
        <taxon>Lithocarpus</taxon>
    </lineage>
</organism>
<keyword evidence="3" id="KW-0611">Plant defense</keyword>
<accession>A0AAW2D929</accession>
<keyword evidence="2" id="KW-0547">Nucleotide-binding</keyword>
<evidence type="ECO:0000259" key="4">
    <source>
        <dbReference type="Pfam" id="PF18052"/>
    </source>
</evidence>
<feature type="domain" description="Disease resistance N-terminal" evidence="4">
    <location>
        <begin position="13"/>
        <end position="97"/>
    </location>
</feature>
<dbReference type="AlphaFoldDB" id="A0AAW2D929"/>
<keyword evidence="6" id="KW-1185">Reference proteome</keyword>
<evidence type="ECO:0000256" key="3">
    <source>
        <dbReference type="ARBA" id="ARBA00022821"/>
    </source>
</evidence>
<dbReference type="InterPro" id="IPR041118">
    <property type="entry name" value="Rx_N"/>
</dbReference>
<dbReference type="Pfam" id="PF18052">
    <property type="entry name" value="Rx_N"/>
    <property type="match status" value="1"/>
</dbReference>
<protein>
    <recommendedName>
        <fullName evidence="4">Disease resistance N-terminal domain-containing protein</fullName>
    </recommendedName>
</protein>
<dbReference type="GO" id="GO:0006952">
    <property type="term" value="P:defense response"/>
    <property type="evidence" value="ECO:0007669"/>
    <property type="project" value="UniProtKB-KW"/>
</dbReference>